<protein>
    <submittedName>
        <fullName evidence="1">Uncharacterized protein</fullName>
    </submittedName>
</protein>
<dbReference type="Proteomes" id="UP001430848">
    <property type="component" value="Unassembled WGS sequence"/>
</dbReference>
<sequence>MAPLLTIVAQSIPILRVLVRDRGTGYESSKYVTNLKDGGSGCVSNLKSRAERYTTSLSHKSRLSRSKLETRSAGLDETWEQIPSPASQEFRRRSVVALYEMEPVRPYPAVSSMLDAQFGGLKEEWAS</sequence>
<keyword evidence="2" id="KW-1185">Reference proteome</keyword>
<dbReference type="EMBL" id="JAKNSF020000006">
    <property type="protein sequence ID" value="KAK7738240.1"/>
    <property type="molecule type" value="Genomic_DNA"/>
</dbReference>
<organism evidence="1 2">
    <name type="scientific">Diaporthe eres</name>
    <name type="common">Phomopsis oblonga</name>
    <dbReference type="NCBI Taxonomy" id="83184"/>
    <lineage>
        <taxon>Eukaryota</taxon>
        <taxon>Fungi</taxon>
        <taxon>Dikarya</taxon>
        <taxon>Ascomycota</taxon>
        <taxon>Pezizomycotina</taxon>
        <taxon>Sordariomycetes</taxon>
        <taxon>Sordariomycetidae</taxon>
        <taxon>Diaporthales</taxon>
        <taxon>Diaporthaceae</taxon>
        <taxon>Diaporthe</taxon>
        <taxon>Diaporthe eres species complex</taxon>
    </lineage>
</organism>
<proteinExistence type="predicted"/>
<reference evidence="1 2" key="1">
    <citation type="submission" date="2024-02" db="EMBL/GenBank/DDBJ databases">
        <title>De novo assembly and annotation of 12 fungi associated with fruit tree decline syndrome in Ontario, Canada.</title>
        <authorList>
            <person name="Sulman M."/>
            <person name="Ellouze W."/>
            <person name="Ilyukhin E."/>
        </authorList>
    </citation>
    <scope>NUCLEOTIDE SEQUENCE [LARGE SCALE GENOMIC DNA]</scope>
    <source>
        <strain evidence="1 2">M169</strain>
    </source>
</reference>
<gene>
    <name evidence="1" type="ORF">SLS63_002574</name>
</gene>
<name>A0ABR1PJM1_DIAER</name>
<comment type="caution">
    <text evidence="1">The sequence shown here is derived from an EMBL/GenBank/DDBJ whole genome shotgun (WGS) entry which is preliminary data.</text>
</comment>
<evidence type="ECO:0000313" key="1">
    <source>
        <dbReference type="EMBL" id="KAK7738240.1"/>
    </source>
</evidence>
<evidence type="ECO:0000313" key="2">
    <source>
        <dbReference type="Proteomes" id="UP001430848"/>
    </source>
</evidence>
<accession>A0ABR1PJM1</accession>